<organism evidence="7 8">
    <name type="scientific">Butyrivibrio fibrisolvens</name>
    <dbReference type="NCBI Taxonomy" id="831"/>
    <lineage>
        <taxon>Bacteria</taxon>
        <taxon>Bacillati</taxon>
        <taxon>Bacillota</taxon>
        <taxon>Clostridia</taxon>
        <taxon>Lachnospirales</taxon>
        <taxon>Lachnospiraceae</taxon>
        <taxon>Butyrivibrio</taxon>
    </lineage>
</organism>
<keyword evidence="2 7" id="KW-0645">Protease</keyword>
<dbReference type="PANTHER" id="PTHR43343:SF3">
    <property type="entry name" value="PROTEASE DO-LIKE 8, CHLOROPLASTIC"/>
    <property type="match status" value="1"/>
</dbReference>
<dbReference type="Pfam" id="PF13180">
    <property type="entry name" value="PDZ_2"/>
    <property type="match status" value="1"/>
</dbReference>
<dbReference type="SMART" id="SM00228">
    <property type="entry name" value="PDZ"/>
    <property type="match status" value="1"/>
</dbReference>
<evidence type="ECO:0000259" key="6">
    <source>
        <dbReference type="PROSITE" id="PS50106"/>
    </source>
</evidence>
<dbReference type="GO" id="GO:0004252">
    <property type="term" value="F:serine-type endopeptidase activity"/>
    <property type="evidence" value="ECO:0007669"/>
    <property type="project" value="InterPro"/>
</dbReference>
<dbReference type="OrthoDB" id="9758917at2"/>
<keyword evidence="3" id="KW-0378">Hydrolase</keyword>
<dbReference type="InterPro" id="IPR036034">
    <property type="entry name" value="PDZ_sf"/>
</dbReference>
<dbReference type="GO" id="GO:0006508">
    <property type="term" value="P:proteolysis"/>
    <property type="evidence" value="ECO:0007669"/>
    <property type="project" value="UniProtKB-KW"/>
</dbReference>
<gene>
    <name evidence="7" type="ORF">SAMN04487884_1383</name>
</gene>
<accession>A0A1H9X071</accession>
<proteinExistence type="inferred from homology"/>
<feature type="compositionally biased region" description="Low complexity" evidence="4">
    <location>
        <begin position="429"/>
        <end position="444"/>
    </location>
</feature>
<evidence type="ECO:0000256" key="3">
    <source>
        <dbReference type="ARBA" id="ARBA00022801"/>
    </source>
</evidence>
<dbReference type="SUPFAM" id="SSF50156">
    <property type="entry name" value="PDZ domain-like"/>
    <property type="match status" value="1"/>
</dbReference>
<feature type="transmembrane region" description="Helical" evidence="5">
    <location>
        <begin position="41"/>
        <end position="65"/>
    </location>
</feature>
<dbReference type="Gene3D" id="2.30.42.10">
    <property type="match status" value="1"/>
</dbReference>
<dbReference type="PROSITE" id="PS50106">
    <property type="entry name" value="PDZ"/>
    <property type="match status" value="1"/>
</dbReference>
<keyword evidence="5" id="KW-1133">Transmembrane helix</keyword>
<feature type="domain" description="PDZ" evidence="6">
    <location>
        <begin position="331"/>
        <end position="412"/>
    </location>
</feature>
<sequence>MNDNELFNDLNTGNTNEQTGIDNDTMNKKTKKKNKVKSKKVGKVAGAIALAAVFGVCTGAGIYGVQNFTSLSLNNDASSSISIASTQTVSDDSDSQLKVTTTSNTQVVTTDVTSVVAAAMPSIVSINVKATTTTTDFFGQSYQQESEGAGSGIIIAQSDSELIIVTNNHVVSGANSMEVSFADGSTATAYLKGTESSVDIAVIAVELEDLSKDTLSAISIATLGDSNSLTVGESAIAIGNALGYGQSVTTGVISALDREIETEDGETNSFIQTDAAINPGNSGGALLNSAGEVIGVTSSKIGATTVEGMGFAIPISDVIDLINDLMNEDTKITVAEGQQGALGVSVMTPTGIDGAYVAAVGDGSAAQKAGIQAGDLITSFDGNDITSASDLTSLMSYYAEGDTVTVTVLRRVDGQYQYVDIEVTLDNASTLSSSSSTDGGNTQSYEYGMPGQSGEEQQDNGQGESKSGSASDDQQGSQPETNGNGFGFSFGG</sequence>
<feature type="region of interest" description="Disordered" evidence="4">
    <location>
        <begin position="429"/>
        <end position="492"/>
    </location>
</feature>
<dbReference type="InterPro" id="IPR009003">
    <property type="entry name" value="Peptidase_S1_PA"/>
</dbReference>
<dbReference type="SUPFAM" id="SSF50494">
    <property type="entry name" value="Trypsin-like serine proteases"/>
    <property type="match status" value="1"/>
</dbReference>
<dbReference type="InterPro" id="IPR051201">
    <property type="entry name" value="Chloro_Bact_Ser_Proteases"/>
</dbReference>
<dbReference type="RefSeq" id="WP_074758747.1">
    <property type="nucleotide sequence ID" value="NZ_FOGJ01000038.1"/>
</dbReference>
<dbReference type="Proteomes" id="UP000182584">
    <property type="component" value="Unassembled WGS sequence"/>
</dbReference>
<feature type="compositionally biased region" description="Low complexity" evidence="4">
    <location>
        <begin position="465"/>
        <end position="478"/>
    </location>
</feature>
<dbReference type="PANTHER" id="PTHR43343">
    <property type="entry name" value="PEPTIDASE S12"/>
    <property type="match status" value="1"/>
</dbReference>
<dbReference type="EMBL" id="FOGJ01000038">
    <property type="protein sequence ID" value="SES39307.1"/>
    <property type="molecule type" value="Genomic_DNA"/>
</dbReference>
<evidence type="ECO:0000256" key="2">
    <source>
        <dbReference type="ARBA" id="ARBA00022670"/>
    </source>
</evidence>
<dbReference type="InterPro" id="IPR001940">
    <property type="entry name" value="Peptidase_S1C"/>
</dbReference>
<evidence type="ECO:0000256" key="1">
    <source>
        <dbReference type="ARBA" id="ARBA00010541"/>
    </source>
</evidence>
<dbReference type="Gene3D" id="2.40.10.10">
    <property type="entry name" value="Trypsin-like serine proteases"/>
    <property type="match status" value="2"/>
</dbReference>
<name>A0A1H9X071_BUTFI</name>
<dbReference type="AlphaFoldDB" id="A0A1H9X071"/>
<feature type="region of interest" description="Disordered" evidence="4">
    <location>
        <begin position="1"/>
        <end position="34"/>
    </location>
</feature>
<keyword evidence="5" id="KW-0472">Membrane</keyword>
<evidence type="ECO:0000313" key="7">
    <source>
        <dbReference type="EMBL" id="SES39307.1"/>
    </source>
</evidence>
<protein>
    <submittedName>
        <fullName evidence="7">Serine protease Do</fullName>
    </submittedName>
</protein>
<dbReference type="Pfam" id="PF13365">
    <property type="entry name" value="Trypsin_2"/>
    <property type="match status" value="1"/>
</dbReference>
<comment type="similarity">
    <text evidence="1">Belongs to the peptidase S1C family.</text>
</comment>
<reference evidence="7 8" key="1">
    <citation type="submission" date="2016-10" db="EMBL/GenBank/DDBJ databases">
        <authorList>
            <person name="de Groot N.N."/>
        </authorList>
    </citation>
    <scope>NUCLEOTIDE SEQUENCE [LARGE SCALE GENOMIC DNA]</scope>
    <source>
        <strain evidence="7 8">AR40</strain>
    </source>
</reference>
<dbReference type="PRINTS" id="PR00834">
    <property type="entry name" value="PROTEASES2C"/>
</dbReference>
<dbReference type="InterPro" id="IPR001478">
    <property type="entry name" value="PDZ"/>
</dbReference>
<feature type="compositionally biased region" description="Polar residues" evidence="4">
    <location>
        <begin position="1"/>
        <end position="24"/>
    </location>
</feature>
<dbReference type="InterPro" id="IPR043504">
    <property type="entry name" value="Peptidase_S1_PA_chymotrypsin"/>
</dbReference>
<evidence type="ECO:0000256" key="4">
    <source>
        <dbReference type="SAM" id="MobiDB-lite"/>
    </source>
</evidence>
<dbReference type="eggNOG" id="COG0265">
    <property type="taxonomic scope" value="Bacteria"/>
</dbReference>
<evidence type="ECO:0000256" key="5">
    <source>
        <dbReference type="SAM" id="Phobius"/>
    </source>
</evidence>
<keyword evidence="5" id="KW-0812">Transmembrane</keyword>
<evidence type="ECO:0000313" key="8">
    <source>
        <dbReference type="Proteomes" id="UP000182584"/>
    </source>
</evidence>